<keyword evidence="7" id="KW-0436">Ligase</keyword>
<keyword evidence="8" id="KW-1185">Reference proteome</keyword>
<feature type="transmembrane region" description="Helical" evidence="5">
    <location>
        <begin position="150"/>
        <end position="167"/>
    </location>
</feature>
<dbReference type="AlphaFoldDB" id="A0A1I6WE85"/>
<dbReference type="PANTHER" id="PTHR37422:SF13">
    <property type="entry name" value="LIPOPOLYSACCHARIDE BIOSYNTHESIS PROTEIN PA4999-RELATED"/>
    <property type="match status" value="1"/>
</dbReference>
<keyword evidence="4 5" id="KW-0472">Membrane</keyword>
<evidence type="ECO:0000256" key="2">
    <source>
        <dbReference type="ARBA" id="ARBA00022692"/>
    </source>
</evidence>
<comment type="subcellular location">
    <subcellularLocation>
        <location evidence="1">Membrane</location>
        <topology evidence="1">Multi-pass membrane protein</topology>
    </subcellularLocation>
</comment>
<evidence type="ECO:0000259" key="6">
    <source>
        <dbReference type="Pfam" id="PF04932"/>
    </source>
</evidence>
<organism evidence="7 8">
    <name type="scientific">Alloyangia pacifica</name>
    <dbReference type="NCBI Taxonomy" id="311180"/>
    <lineage>
        <taxon>Bacteria</taxon>
        <taxon>Pseudomonadati</taxon>
        <taxon>Pseudomonadota</taxon>
        <taxon>Alphaproteobacteria</taxon>
        <taxon>Rhodobacterales</taxon>
        <taxon>Roseobacteraceae</taxon>
        <taxon>Alloyangia</taxon>
    </lineage>
</organism>
<name>A0A1I6WE85_9RHOB</name>
<feature type="transmembrane region" description="Helical" evidence="5">
    <location>
        <begin position="63"/>
        <end position="83"/>
    </location>
</feature>
<evidence type="ECO:0000313" key="8">
    <source>
        <dbReference type="Proteomes" id="UP000199392"/>
    </source>
</evidence>
<dbReference type="InterPro" id="IPR051533">
    <property type="entry name" value="WaaL-like"/>
</dbReference>
<protein>
    <submittedName>
        <fullName evidence="7">O-antigen ligase</fullName>
    </submittedName>
</protein>
<dbReference type="Proteomes" id="UP000199392">
    <property type="component" value="Unassembled WGS sequence"/>
</dbReference>
<evidence type="ECO:0000256" key="5">
    <source>
        <dbReference type="SAM" id="Phobius"/>
    </source>
</evidence>
<proteinExistence type="predicted"/>
<dbReference type="OrthoDB" id="4391260at2"/>
<dbReference type="GO" id="GO:0016874">
    <property type="term" value="F:ligase activity"/>
    <property type="evidence" value="ECO:0007669"/>
    <property type="project" value="UniProtKB-KW"/>
</dbReference>
<sequence>MSRRISILGRSFDISAETRDHFLVTVWLLVTVKQFRFDELILYPLALYFFWAFMRDFRQIFEILARSYVLWFFPIWWFLSLAWGEHPGQTLKSGLQLVLTLMICYGAVLRLRPRQIMVSVWIAAGYFGLLSFIVDPLGSSAKGVFKSKNSLGGAMVLFWVAGLCMALDPGLTRKIRIAAAASLPLAFWMIQVSNSATATLLAMGSCTAVVFLRFRSLLSPIATVATVSLLVSFALIYGSYAALDVVEINPVKQVLRAFGKNTTLTGRTVLWEYATVEIRNRPLLGVGPGGFWTPEDPFSVARRIYDEFHKVYSATFGFHNSYYETAVHFGLIGLGLLVITTLWTFCRIFAFAIVQNEVWAIFFTCIALITIATSVTEVVLMSAFHLLFMLFIMGSLLTCKSASPSALGTTARPGK</sequence>
<evidence type="ECO:0000256" key="3">
    <source>
        <dbReference type="ARBA" id="ARBA00022989"/>
    </source>
</evidence>
<dbReference type="STRING" id="311180.SAMN04488050_11919"/>
<feature type="transmembrane region" description="Helical" evidence="5">
    <location>
        <begin position="118"/>
        <end position="138"/>
    </location>
</feature>
<evidence type="ECO:0000256" key="1">
    <source>
        <dbReference type="ARBA" id="ARBA00004141"/>
    </source>
</evidence>
<dbReference type="InterPro" id="IPR007016">
    <property type="entry name" value="O-antigen_ligase-rel_domated"/>
</dbReference>
<dbReference type="PANTHER" id="PTHR37422">
    <property type="entry name" value="TEICHURONIC ACID BIOSYNTHESIS PROTEIN TUAE"/>
    <property type="match status" value="1"/>
</dbReference>
<accession>A0A1I6WE85</accession>
<evidence type="ECO:0000256" key="4">
    <source>
        <dbReference type="ARBA" id="ARBA00023136"/>
    </source>
</evidence>
<dbReference type="EMBL" id="FOZW01000019">
    <property type="protein sequence ID" value="SFT24303.1"/>
    <property type="molecule type" value="Genomic_DNA"/>
</dbReference>
<feature type="transmembrane region" description="Helical" evidence="5">
    <location>
        <begin position="326"/>
        <end position="346"/>
    </location>
</feature>
<feature type="domain" description="O-antigen ligase-related" evidence="6">
    <location>
        <begin position="185"/>
        <end position="337"/>
    </location>
</feature>
<feature type="transmembrane region" description="Helical" evidence="5">
    <location>
        <begin position="95"/>
        <end position="111"/>
    </location>
</feature>
<keyword evidence="3 5" id="KW-1133">Transmembrane helix</keyword>
<dbReference type="RefSeq" id="WP_092430500.1">
    <property type="nucleotide sequence ID" value="NZ_FNCL01000020.1"/>
</dbReference>
<keyword evidence="2 5" id="KW-0812">Transmembrane</keyword>
<evidence type="ECO:0000313" key="7">
    <source>
        <dbReference type="EMBL" id="SFT24303.1"/>
    </source>
</evidence>
<reference evidence="8" key="1">
    <citation type="submission" date="2016-10" db="EMBL/GenBank/DDBJ databases">
        <authorList>
            <person name="Varghese N."/>
            <person name="Submissions S."/>
        </authorList>
    </citation>
    <scope>NUCLEOTIDE SEQUENCE [LARGE SCALE GENOMIC DNA]</scope>
    <source>
        <strain evidence="8">DSM 26894</strain>
    </source>
</reference>
<gene>
    <name evidence="7" type="ORF">SAMN04488050_11919</name>
</gene>
<dbReference type="GO" id="GO:0016020">
    <property type="term" value="C:membrane"/>
    <property type="evidence" value="ECO:0007669"/>
    <property type="project" value="UniProtKB-SubCell"/>
</dbReference>
<feature type="transmembrane region" description="Helical" evidence="5">
    <location>
        <begin position="196"/>
        <end position="214"/>
    </location>
</feature>
<dbReference type="Pfam" id="PF04932">
    <property type="entry name" value="Wzy_C"/>
    <property type="match status" value="1"/>
</dbReference>
<feature type="transmembrane region" description="Helical" evidence="5">
    <location>
        <begin position="221"/>
        <end position="243"/>
    </location>
</feature>